<dbReference type="STRING" id="1754190.A0A1Y2BNC9"/>
<dbReference type="GO" id="GO:0016929">
    <property type="term" value="F:deSUMOylase activity"/>
    <property type="evidence" value="ECO:0007669"/>
    <property type="project" value="TreeGrafter"/>
</dbReference>
<keyword evidence="4" id="KW-0788">Thiol protease</keyword>
<accession>A0A1Y2BNC9</accession>
<dbReference type="GO" id="GO:0005634">
    <property type="term" value="C:nucleus"/>
    <property type="evidence" value="ECO:0007669"/>
    <property type="project" value="TreeGrafter"/>
</dbReference>
<gene>
    <name evidence="6" type="ORF">LY90DRAFT_459706</name>
</gene>
<organism evidence="6 7">
    <name type="scientific">Neocallimastix californiae</name>
    <dbReference type="NCBI Taxonomy" id="1754190"/>
    <lineage>
        <taxon>Eukaryota</taxon>
        <taxon>Fungi</taxon>
        <taxon>Fungi incertae sedis</taxon>
        <taxon>Chytridiomycota</taxon>
        <taxon>Chytridiomycota incertae sedis</taxon>
        <taxon>Neocallimastigomycetes</taxon>
        <taxon>Neocallimastigales</taxon>
        <taxon>Neocallimastigaceae</taxon>
        <taxon>Neocallimastix</taxon>
    </lineage>
</organism>
<keyword evidence="2" id="KW-0645">Protease</keyword>
<proteinExistence type="inferred from homology"/>
<comment type="similarity">
    <text evidence="1">Belongs to the peptidase C48 family.</text>
</comment>
<dbReference type="PROSITE" id="PS50600">
    <property type="entry name" value="ULP_PROTEASE"/>
    <property type="match status" value="1"/>
</dbReference>
<dbReference type="AlphaFoldDB" id="A0A1Y2BNC9"/>
<dbReference type="InterPro" id="IPR038765">
    <property type="entry name" value="Papain-like_cys_pep_sf"/>
</dbReference>
<dbReference type="GO" id="GO:0060255">
    <property type="term" value="P:regulation of macromolecule metabolic process"/>
    <property type="evidence" value="ECO:0007669"/>
    <property type="project" value="UniProtKB-ARBA"/>
</dbReference>
<dbReference type="FunFam" id="3.40.395.10:FF:000001">
    <property type="entry name" value="Sentrin-specific protease 1"/>
    <property type="match status" value="1"/>
</dbReference>
<feature type="domain" description="Ubiquitin-like protease family profile" evidence="5">
    <location>
        <begin position="378"/>
        <end position="542"/>
    </location>
</feature>
<name>A0A1Y2BNC9_9FUNG</name>
<dbReference type="GO" id="GO:0016926">
    <property type="term" value="P:protein desumoylation"/>
    <property type="evidence" value="ECO:0007669"/>
    <property type="project" value="TreeGrafter"/>
</dbReference>
<dbReference type="SUPFAM" id="SSF54001">
    <property type="entry name" value="Cysteine proteinases"/>
    <property type="match status" value="1"/>
</dbReference>
<dbReference type="GO" id="GO:0006508">
    <property type="term" value="P:proteolysis"/>
    <property type="evidence" value="ECO:0007669"/>
    <property type="project" value="UniProtKB-KW"/>
</dbReference>
<keyword evidence="7" id="KW-1185">Reference proteome</keyword>
<keyword evidence="3" id="KW-0378">Hydrolase</keyword>
<dbReference type="PANTHER" id="PTHR12606:SF141">
    <property type="entry name" value="GH15225P-RELATED"/>
    <property type="match status" value="1"/>
</dbReference>
<dbReference type="Proteomes" id="UP000193920">
    <property type="component" value="Unassembled WGS sequence"/>
</dbReference>
<evidence type="ECO:0000259" key="5">
    <source>
        <dbReference type="PROSITE" id="PS50600"/>
    </source>
</evidence>
<evidence type="ECO:0000256" key="2">
    <source>
        <dbReference type="ARBA" id="ARBA00022670"/>
    </source>
</evidence>
<evidence type="ECO:0000256" key="1">
    <source>
        <dbReference type="ARBA" id="ARBA00005234"/>
    </source>
</evidence>
<dbReference type="InterPro" id="IPR003653">
    <property type="entry name" value="Peptidase_C48_C"/>
</dbReference>
<evidence type="ECO:0000256" key="3">
    <source>
        <dbReference type="ARBA" id="ARBA00022801"/>
    </source>
</evidence>
<dbReference type="GO" id="GO:0080090">
    <property type="term" value="P:regulation of primary metabolic process"/>
    <property type="evidence" value="ECO:0007669"/>
    <property type="project" value="UniProtKB-ARBA"/>
</dbReference>
<dbReference type="OrthoDB" id="1939479at2759"/>
<evidence type="ECO:0000313" key="6">
    <source>
        <dbReference type="EMBL" id="ORY36250.1"/>
    </source>
</evidence>
<protein>
    <submittedName>
        <fullName evidence="6">Cysteine proteinase</fullName>
    </submittedName>
</protein>
<dbReference type="PANTHER" id="PTHR12606">
    <property type="entry name" value="SENTRIN/SUMO-SPECIFIC PROTEASE"/>
    <property type="match status" value="1"/>
</dbReference>
<dbReference type="EMBL" id="MCOG01000149">
    <property type="protein sequence ID" value="ORY36250.1"/>
    <property type="molecule type" value="Genomic_DNA"/>
</dbReference>
<evidence type="ECO:0000313" key="7">
    <source>
        <dbReference type="Proteomes" id="UP000193920"/>
    </source>
</evidence>
<comment type="caution">
    <text evidence="6">The sequence shown here is derived from an EMBL/GenBank/DDBJ whole genome shotgun (WGS) entry which is preliminary data.</text>
</comment>
<reference evidence="6 7" key="1">
    <citation type="submission" date="2016-08" db="EMBL/GenBank/DDBJ databases">
        <title>A Parts List for Fungal Cellulosomes Revealed by Comparative Genomics.</title>
        <authorList>
            <consortium name="DOE Joint Genome Institute"/>
            <person name="Haitjema C.H."/>
            <person name="Gilmore S.P."/>
            <person name="Henske J.K."/>
            <person name="Solomon K.V."/>
            <person name="De Groot R."/>
            <person name="Kuo A."/>
            <person name="Mondo S.J."/>
            <person name="Salamov A.A."/>
            <person name="Labutti K."/>
            <person name="Zhao Z."/>
            <person name="Chiniquy J."/>
            <person name="Barry K."/>
            <person name="Brewer H.M."/>
            <person name="Purvine S.O."/>
            <person name="Wright A.T."/>
            <person name="Boxma B."/>
            <person name="Van Alen T."/>
            <person name="Hackstein J.H."/>
            <person name="Baker S.E."/>
            <person name="Grigoriev I.V."/>
            <person name="O'Malley M.A."/>
        </authorList>
    </citation>
    <scope>NUCLEOTIDE SEQUENCE [LARGE SCALE GENOMIC DNA]</scope>
    <source>
        <strain evidence="6 7">G1</strain>
    </source>
</reference>
<evidence type="ECO:0000256" key="4">
    <source>
        <dbReference type="ARBA" id="ARBA00022807"/>
    </source>
</evidence>
<sequence>MNQRSNVNLKNKNLSLNEKSKTIKKNNTFFLRRIFENLKIFSIFKFFTNKRKMIKEKESDSYSIGEKDRENINVQNSSSAISKVIDSETDINNKIEKNNNKDTKLEKEMHKQKQKQKQKDILDADKSYSANIYHFWRSNSNPIESGYGSTVNSEINTENNITENNEVNLKSTSNSLTSLNRVLLSESYPQSNKTKNFNSLSNIYSKNSKNKIPKYLSDTSLKYNKKSSNKAYKAVAWKYYNYNKPTSSNSNDFNNYKDLLINTKEAYSSSKFIIPKKNVEVKRNIMSPKSDDELINEINEKIKNSLILDDDQTKFKEPKREYYNELLYDGKLIDEKIKKILENKNKNFPKLSDEIYDVIDYATGPGLEDEVLTEKFNIPIKRHDIRSLIDGEWLNDEIINFYGQLIMERSANTSNKYPSIYFFNTFFFSTLRDIGYRGVRRWTKKVNLFQYDYVIIPIHLGYHWVCSAINFKKKRFEYYDSLHGGPGDALRMLRDYIQNESKDKNNYDMDLSDWEDYCPKDIPSQLNGYDCGVFTLLFAEYLSRKENFDFTQNHMKYMRKKIIYEILSMKLLIT</sequence>
<dbReference type="Pfam" id="PF02902">
    <property type="entry name" value="Peptidase_C48"/>
    <property type="match status" value="1"/>
</dbReference>
<dbReference type="Gene3D" id="3.40.395.10">
    <property type="entry name" value="Adenoviral Proteinase, Chain A"/>
    <property type="match status" value="1"/>
</dbReference>